<dbReference type="PANTHER" id="PTHR38111:SF2">
    <property type="entry name" value="FINGER DOMAIN PROTEIN, PUTATIVE (AFU_ORTHOLOGUE AFUA_1G01560)-RELATED"/>
    <property type="match status" value="1"/>
</dbReference>
<reference evidence="6" key="1">
    <citation type="submission" date="2022-11" db="EMBL/GenBank/DDBJ databases">
        <authorList>
            <person name="Petersen C."/>
        </authorList>
    </citation>
    <scope>NUCLEOTIDE SEQUENCE</scope>
    <source>
        <strain evidence="6">IBT 29864</strain>
    </source>
</reference>
<dbReference type="InterPro" id="IPR053178">
    <property type="entry name" value="Osmoadaptation_assoc"/>
</dbReference>
<dbReference type="InterPro" id="IPR036864">
    <property type="entry name" value="Zn2-C6_fun-type_DNA-bd_sf"/>
</dbReference>
<dbReference type="Gene3D" id="4.10.240.10">
    <property type="entry name" value="Zn(2)-C6 fungal-type DNA-binding domain"/>
    <property type="match status" value="1"/>
</dbReference>
<dbReference type="GO" id="GO:0008270">
    <property type="term" value="F:zinc ion binding"/>
    <property type="evidence" value="ECO:0007669"/>
    <property type="project" value="InterPro"/>
</dbReference>
<dbReference type="SMART" id="SM00066">
    <property type="entry name" value="GAL4"/>
    <property type="match status" value="1"/>
</dbReference>
<reference evidence="6" key="2">
    <citation type="journal article" date="2023" name="IMA Fungus">
        <title>Comparative genomic study of the Penicillium genus elucidates a diverse pangenome and 15 lateral gene transfer events.</title>
        <authorList>
            <person name="Petersen C."/>
            <person name="Sorensen T."/>
            <person name="Nielsen M.R."/>
            <person name="Sondergaard T.E."/>
            <person name="Sorensen J.L."/>
            <person name="Fitzpatrick D.A."/>
            <person name="Frisvad J.C."/>
            <person name="Nielsen K.L."/>
        </authorList>
    </citation>
    <scope>NUCLEOTIDE SEQUENCE</scope>
    <source>
        <strain evidence="6">IBT 29864</strain>
    </source>
</reference>
<dbReference type="AlphaFoldDB" id="A0A9W9VE81"/>
<keyword evidence="3" id="KW-0804">Transcription</keyword>
<dbReference type="GO" id="GO:0000981">
    <property type="term" value="F:DNA-binding transcription factor activity, RNA polymerase II-specific"/>
    <property type="evidence" value="ECO:0007669"/>
    <property type="project" value="InterPro"/>
</dbReference>
<evidence type="ECO:0000256" key="3">
    <source>
        <dbReference type="ARBA" id="ARBA00023163"/>
    </source>
</evidence>
<keyword evidence="2" id="KW-0238">DNA-binding</keyword>
<accession>A0A9W9VE81</accession>
<dbReference type="PROSITE" id="PS50048">
    <property type="entry name" value="ZN2_CY6_FUNGAL_2"/>
    <property type="match status" value="1"/>
</dbReference>
<proteinExistence type="predicted"/>
<gene>
    <name evidence="6" type="ORF">N7496_004938</name>
</gene>
<evidence type="ECO:0000259" key="5">
    <source>
        <dbReference type="PROSITE" id="PS50048"/>
    </source>
</evidence>
<evidence type="ECO:0000256" key="4">
    <source>
        <dbReference type="ARBA" id="ARBA00023242"/>
    </source>
</evidence>
<dbReference type="PANTHER" id="PTHR38111">
    <property type="entry name" value="ZN(2)-C6 FUNGAL-TYPE DOMAIN-CONTAINING PROTEIN-RELATED"/>
    <property type="match status" value="1"/>
</dbReference>
<keyword evidence="7" id="KW-1185">Reference proteome</keyword>
<dbReference type="Proteomes" id="UP001147782">
    <property type="component" value="Unassembled WGS sequence"/>
</dbReference>
<name>A0A9W9VE81_9EURO</name>
<evidence type="ECO:0000256" key="1">
    <source>
        <dbReference type="ARBA" id="ARBA00023015"/>
    </source>
</evidence>
<feature type="domain" description="Zn(2)-C6 fungal-type" evidence="5">
    <location>
        <begin position="10"/>
        <end position="39"/>
    </location>
</feature>
<protein>
    <recommendedName>
        <fullName evidence="5">Zn(2)-C6 fungal-type domain-containing protein</fullName>
    </recommendedName>
</protein>
<evidence type="ECO:0000256" key="2">
    <source>
        <dbReference type="ARBA" id="ARBA00023125"/>
    </source>
</evidence>
<dbReference type="OrthoDB" id="3525185at2759"/>
<evidence type="ECO:0000313" key="7">
    <source>
        <dbReference type="Proteomes" id="UP001147782"/>
    </source>
</evidence>
<sequence length="497" mass="55995">MVGVPGRSNGCQTCRKRRLKCADEARPRCQRCEKSGYKCAGYEKPLHFRIAVSSATEATKISRTATTLHCRNNSHSAVPMTLSLVSFESDICNAFLLENFVWRSYGYKWLHLAVSGKISLLALQASSALSQSNFGSFHRQYDLKINGSILYGKVVRSLIPVLSYPIKPAVEALIVPIMILLIHESLLADQTGSISHVRGLIQLIMVCGPERFQQEPLRSAFESCRATLITIGLISKKRCFPDEEKWHSIPWAIEPSSKSPQNYLADILVTVPGMLEDDAVLRRQYDSMARATLIDRLKCQLIKLFEWRWNWEKLNQFSVWEVPVSLNPNRPAITGQDRIFESIFCFSAFELATEIMLYNGVQMWLVGLLQELLPLNSPAIISSAARISASRAGTLRDTNFTPLVLPGTSFSLREPAIEICRALEYQCLNLQHSRGAALFCLLPIGLAYGTLEQEPQYRDWIRSMLDLSPVMKGYVLGQSVKGFGLYYRYWRLPGITA</sequence>
<dbReference type="EMBL" id="JAPZBS010000004">
    <property type="protein sequence ID" value="KAJ5377529.1"/>
    <property type="molecule type" value="Genomic_DNA"/>
</dbReference>
<organism evidence="6 7">
    <name type="scientific">Penicillium cataractarum</name>
    <dbReference type="NCBI Taxonomy" id="2100454"/>
    <lineage>
        <taxon>Eukaryota</taxon>
        <taxon>Fungi</taxon>
        <taxon>Dikarya</taxon>
        <taxon>Ascomycota</taxon>
        <taxon>Pezizomycotina</taxon>
        <taxon>Eurotiomycetes</taxon>
        <taxon>Eurotiomycetidae</taxon>
        <taxon>Eurotiales</taxon>
        <taxon>Aspergillaceae</taxon>
        <taxon>Penicillium</taxon>
    </lineage>
</organism>
<dbReference type="RefSeq" id="XP_056556392.1">
    <property type="nucleotide sequence ID" value="XM_056697867.1"/>
</dbReference>
<evidence type="ECO:0000313" key="6">
    <source>
        <dbReference type="EMBL" id="KAJ5377529.1"/>
    </source>
</evidence>
<dbReference type="PROSITE" id="PS00463">
    <property type="entry name" value="ZN2_CY6_FUNGAL_1"/>
    <property type="match status" value="1"/>
</dbReference>
<dbReference type="InterPro" id="IPR001138">
    <property type="entry name" value="Zn2Cys6_DnaBD"/>
</dbReference>
<dbReference type="GeneID" id="81437046"/>
<dbReference type="Pfam" id="PF00172">
    <property type="entry name" value="Zn_clus"/>
    <property type="match status" value="1"/>
</dbReference>
<dbReference type="GO" id="GO:0003677">
    <property type="term" value="F:DNA binding"/>
    <property type="evidence" value="ECO:0007669"/>
    <property type="project" value="UniProtKB-KW"/>
</dbReference>
<dbReference type="SUPFAM" id="SSF57701">
    <property type="entry name" value="Zn2/Cys6 DNA-binding domain"/>
    <property type="match status" value="1"/>
</dbReference>
<comment type="caution">
    <text evidence="6">The sequence shown here is derived from an EMBL/GenBank/DDBJ whole genome shotgun (WGS) entry which is preliminary data.</text>
</comment>
<dbReference type="CDD" id="cd00067">
    <property type="entry name" value="GAL4"/>
    <property type="match status" value="1"/>
</dbReference>
<keyword evidence="1" id="KW-0805">Transcription regulation</keyword>
<keyword evidence="4" id="KW-0539">Nucleus</keyword>